<reference evidence="8" key="1">
    <citation type="submission" date="2022-07" db="EMBL/GenBank/DDBJ databases">
        <title>Sphingomonas sp. nov., a novel bacterium isolated from the north slope of the Mount Everest.</title>
        <authorList>
            <person name="Cui X."/>
            <person name="Liu Y."/>
        </authorList>
    </citation>
    <scope>NUCLEOTIDE SEQUENCE</scope>
    <source>
        <strain evidence="8">S5-59</strain>
    </source>
</reference>
<dbReference type="InterPro" id="IPR002716">
    <property type="entry name" value="PIN_dom"/>
</dbReference>
<organism evidence="8 9">
    <name type="scientific">Sphingomonas qomolangmaensis</name>
    <dbReference type="NCBI Taxonomy" id="2918765"/>
    <lineage>
        <taxon>Bacteria</taxon>
        <taxon>Pseudomonadati</taxon>
        <taxon>Pseudomonadota</taxon>
        <taxon>Alphaproteobacteria</taxon>
        <taxon>Sphingomonadales</taxon>
        <taxon>Sphingomonadaceae</taxon>
        <taxon>Sphingomonas</taxon>
    </lineage>
</organism>
<keyword evidence="5 6" id="KW-0460">Magnesium</keyword>
<evidence type="ECO:0000256" key="4">
    <source>
        <dbReference type="ARBA" id="ARBA00022801"/>
    </source>
</evidence>
<evidence type="ECO:0000256" key="2">
    <source>
        <dbReference type="ARBA" id="ARBA00022722"/>
    </source>
</evidence>
<keyword evidence="6" id="KW-0800">Toxin</keyword>
<feature type="binding site" evidence="6">
    <location>
        <position position="96"/>
    </location>
    <ligand>
        <name>Mg(2+)</name>
        <dbReference type="ChEBI" id="CHEBI:18420"/>
    </ligand>
</feature>
<evidence type="ECO:0000259" key="7">
    <source>
        <dbReference type="Pfam" id="PF01850"/>
    </source>
</evidence>
<evidence type="ECO:0000256" key="6">
    <source>
        <dbReference type="HAMAP-Rule" id="MF_00265"/>
    </source>
</evidence>
<dbReference type="Gene3D" id="3.40.50.1010">
    <property type="entry name" value="5'-nuclease"/>
    <property type="match status" value="1"/>
</dbReference>
<dbReference type="Proteomes" id="UP001058533">
    <property type="component" value="Chromosome"/>
</dbReference>
<accession>A0ABY5L9I4</accession>
<evidence type="ECO:0000313" key="9">
    <source>
        <dbReference type="Proteomes" id="UP001058533"/>
    </source>
</evidence>
<feature type="binding site" evidence="6">
    <location>
        <position position="6"/>
    </location>
    <ligand>
        <name>Mg(2+)</name>
        <dbReference type="ChEBI" id="CHEBI:18420"/>
    </ligand>
</feature>
<keyword evidence="3 6" id="KW-0479">Metal-binding</keyword>
<sequence length="137" mass="15058">MTVIIDASVGVKWIVPEEDHQAAAALIGDQRLYAPALFFSEVGNALVKKHRRGEIVIAEVVQSFADLPLLITSVDELHVMGRAMELATELGHSIYDCVYVALAEDMRVELVTADLKFLAKLEGHAARRHVVPLRESA</sequence>
<proteinExistence type="inferred from homology"/>
<dbReference type="CDD" id="cd09873">
    <property type="entry name" value="PIN_Pae0151-like"/>
    <property type="match status" value="1"/>
</dbReference>
<dbReference type="Pfam" id="PF01850">
    <property type="entry name" value="PIN"/>
    <property type="match status" value="1"/>
</dbReference>
<evidence type="ECO:0000313" key="8">
    <source>
        <dbReference type="EMBL" id="UUL83620.1"/>
    </source>
</evidence>
<keyword evidence="9" id="KW-1185">Reference proteome</keyword>
<dbReference type="PANTHER" id="PTHR35901">
    <property type="entry name" value="RIBONUCLEASE VAPC3"/>
    <property type="match status" value="1"/>
</dbReference>
<dbReference type="RefSeq" id="WP_256507459.1">
    <property type="nucleotide sequence ID" value="NZ_CP101740.1"/>
</dbReference>
<dbReference type="HAMAP" id="MF_00265">
    <property type="entry name" value="VapC_Nob1"/>
    <property type="match status" value="1"/>
</dbReference>
<comment type="similarity">
    <text evidence="6">Belongs to the PINc/VapC protein family.</text>
</comment>
<dbReference type="InterPro" id="IPR051619">
    <property type="entry name" value="TypeII_TA_RNase_PINc/VapC"/>
</dbReference>
<comment type="cofactor">
    <cofactor evidence="6">
        <name>Mg(2+)</name>
        <dbReference type="ChEBI" id="CHEBI:18420"/>
    </cofactor>
</comment>
<feature type="domain" description="PIN" evidence="7">
    <location>
        <begin position="3"/>
        <end position="117"/>
    </location>
</feature>
<comment type="function">
    <text evidence="6">Toxic component of a toxin-antitoxin (TA) system. An RNase.</text>
</comment>
<dbReference type="InterPro" id="IPR029060">
    <property type="entry name" value="PIN-like_dom_sf"/>
</dbReference>
<keyword evidence="4 6" id="KW-0378">Hydrolase</keyword>
<dbReference type="InterPro" id="IPR022907">
    <property type="entry name" value="VapC_family"/>
</dbReference>
<evidence type="ECO:0000256" key="1">
    <source>
        <dbReference type="ARBA" id="ARBA00022649"/>
    </source>
</evidence>
<evidence type="ECO:0000256" key="5">
    <source>
        <dbReference type="ARBA" id="ARBA00022842"/>
    </source>
</evidence>
<dbReference type="EC" id="3.1.-.-" evidence="6"/>
<keyword evidence="1 6" id="KW-1277">Toxin-antitoxin system</keyword>
<dbReference type="PANTHER" id="PTHR35901:SF1">
    <property type="entry name" value="EXONUCLEASE VAPC9"/>
    <property type="match status" value="1"/>
</dbReference>
<keyword evidence="2 6" id="KW-0540">Nuclease</keyword>
<dbReference type="SUPFAM" id="SSF88723">
    <property type="entry name" value="PIN domain-like"/>
    <property type="match status" value="1"/>
</dbReference>
<name>A0ABY5L9I4_9SPHN</name>
<protein>
    <recommendedName>
        <fullName evidence="6">Ribonuclease VapC</fullName>
        <shortName evidence="6">RNase VapC</shortName>
        <ecNumber evidence="6">3.1.-.-</ecNumber>
    </recommendedName>
    <alternativeName>
        <fullName evidence="6">Toxin VapC</fullName>
    </alternativeName>
</protein>
<evidence type="ECO:0000256" key="3">
    <source>
        <dbReference type="ARBA" id="ARBA00022723"/>
    </source>
</evidence>
<dbReference type="EMBL" id="CP101740">
    <property type="protein sequence ID" value="UUL83620.1"/>
    <property type="molecule type" value="Genomic_DNA"/>
</dbReference>
<dbReference type="InterPro" id="IPR044153">
    <property type="entry name" value="PIN_Pae0151-like"/>
</dbReference>
<gene>
    <name evidence="6" type="primary">vapC</name>
    <name evidence="8" type="ORF">NMP03_05225</name>
</gene>